<protein>
    <submittedName>
        <fullName evidence="8">Recombinase XerD</fullName>
    </submittedName>
</protein>
<dbReference type="InterPro" id="IPR044068">
    <property type="entry name" value="CB"/>
</dbReference>
<dbReference type="AlphaFoldDB" id="A0A2I0CUM7"/>
<dbReference type="PROSITE" id="PS51900">
    <property type="entry name" value="CB"/>
    <property type="match status" value="1"/>
</dbReference>
<feature type="domain" description="Core-binding (CB)" evidence="7">
    <location>
        <begin position="5"/>
        <end position="88"/>
    </location>
</feature>
<comment type="caution">
    <text evidence="8">The sequence shown here is derived from an EMBL/GenBank/DDBJ whole genome shotgun (WGS) entry which is preliminary data.</text>
</comment>
<dbReference type="InterPro" id="IPR050090">
    <property type="entry name" value="Tyrosine_recombinase_XerCD"/>
</dbReference>
<dbReference type="GO" id="GO:0006310">
    <property type="term" value="P:DNA recombination"/>
    <property type="evidence" value="ECO:0007669"/>
    <property type="project" value="UniProtKB-KW"/>
</dbReference>
<evidence type="ECO:0000256" key="3">
    <source>
        <dbReference type="ARBA" id="ARBA00023125"/>
    </source>
</evidence>
<organism evidence="8 9">
    <name type="scientific">Pseudomonas fluvialis</name>
    <dbReference type="NCBI Taxonomy" id="1793966"/>
    <lineage>
        <taxon>Bacteria</taxon>
        <taxon>Pseudomonadati</taxon>
        <taxon>Pseudomonadota</taxon>
        <taxon>Gammaproteobacteria</taxon>
        <taxon>Pseudomonadales</taxon>
        <taxon>Pseudomonadaceae</taxon>
        <taxon>Pseudomonas</taxon>
    </lineage>
</organism>
<keyword evidence="2" id="KW-0229">DNA integration</keyword>
<keyword evidence="3 5" id="KW-0238">DNA-binding</keyword>
<dbReference type="Proteomes" id="UP000242861">
    <property type="component" value="Unassembled WGS sequence"/>
</dbReference>
<dbReference type="SUPFAM" id="SSF56349">
    <property type="entry name" value="DNA breaking-rejoining enzymes"/>
    <property type="match status" value="1"/>
</dbReference>
<proteinExistence type="inferred from homology"/>
<dbReference type="InterPro" id="IPR002104">
    <property type="entry name" value="Integrase_catalytic"/>
</dbReference>
<dbReference type="InterPro" id="IPR004107">
    <property type="entry name" value="Integrase_SAM-like_N"/>
</dbReference>
<dbReference type="Pfam" id="PF00589">
    <property type="entry name" value="Phage_integrase"/>
    <property type="match status" value="1"/>
</dbReference>
<feature type="domain" description="Tyr recombinase" evidence="6">
    <location>
        <begin position="106"/>
        <end position="318"/>
    </location>
</feature>
<evidence type="ECO:0000259" key="7">
    <source>
        <dbReference type="PROSITE" id="PS51900"/>
    </source>
</evidence>
<dbReference type="GO" id="GO:0015074">
    <property type="term" value="P:DNA integration"/>
    <property type="evidence" value="ECO:0007669"/>
    <property type="project" value="UniProtKB-KW"/>
</dbReference>
<evidence type="ECO:0000256" key="4">
    <source>
        <dbReference type="ARBA" id="ARBA00023172"/>
    </source>
</evidence>
<evidence type="ECO:0000313" key="8">
    <source>
        <dbReference type="EMBL" id="PKF73306.1"/>
    </source>
</evidence>
<evidence type="ECO:0000313" key="9">
    <source>
        <dbReference type="Proteomes" id="UP000242861"/>
    </source>
</evidence>
<dbReference type="InterPro" id="IPR010998">
    <property type="entry name" value="Integrase_recombinase_N"/>
</dbReference>
<dbReference type="PANTHER" id="PTHR30349">
    <property type="entry name" value="PHAGE INTEGRASE-RELATED"/>
    <property type="match status" value="1"/>
</dbReference>
<comment type="similarity">
    <text evidence="1">Belongs to the 'phage' integrase family.</text>
</comment>
<dbReference type="Pfam" id="PF13495">
    <property type="entry name" value="Phage_int_SAM_4"/>
    <property type="match status" value="1"/>
</dbReference>
<dbReference type="PANTHER" id="PTHR30349:SF64">
    <property type="entry name" value="PROPHAGE INTEGRASE INTD-RELATED"/>
    <property type="match status" value="1"/>
</dbReference>
<evidence type="ECO:0000256" key="5">
    <source>
        <dbReference type="PROSITE-ProRule" id="PRU01248"/>
    </source>
</evidence>
<dbReference type="GO" id="GO:0003677">
    <property type="term" value="F:DNA binding"/>
    <property type="evidence" value="ECO:0007669"/>
    <property type="project" value="UniProtKB-UniRule"/>
</dbReference>
<accession>A0A2I0CUM7</accession>
<dbReference type="PROSITE" id="PS51898">
    <property type="entry name" value="TYR_RECOMBINASE"/>
    <property type="match status" value="1"/>
</dbReference>
<dbReference type="InterPro" id="IPR011946">
    <property type="entry name" value="Integrase_integron-type"/>
</dbReference>
<gene>
    <name evidence="8" type="ORF">CW360_00030</name>
</gene>
<dbReference type="Gene3D" id="1.10.443.10">
    <property type="entry name" value="Intergrase catalytic core"/>
    <property type="match status" value="1"/>
</dbReference>
<dbReference type="RefSeq" id="WP_101192305.1">
    <property type="nucleotide sequence ID" value="NZ_JAYRKZ010000010.1"/>
</dbReference>
<dbReference type="Gene3D" id="1.10.150.130">
    <property type="match status" value="1"/>
</dbReference>
<dbReference type="InterPro" id="IPR013762">
    <property type="entry name" value="Integrase-like_cat_sf"/>
</dbReference>
<keyword evidence="4" id="KW-0233">DNA recombination</keyword>
<evidence type="ECO:0000259" key="6">
    <source>
        <dbReference type="PROSITE" id="PS51898"/>
    </source>
</evidence>
<sequence>MDGSTGKMRLREQVSAVMRVHHYSIRTEQSYWYWIRYFIRFHQLRHPLEMGEAEVNAFLTWLAVERKVAAATQSLALNALVFLYAKVLQRPLGSVGKLARCGRPARLPCVLTHDEATALISQLAPPYQLLAALMYGAGLRVTEAVRLRIKDVDFDRQVITVRDGKGGKDRTTLLPASLLAQLQARKQRMFHAWQQQDPFYQAPVSLPFALRRKYPQAARAFAWQWLFPSSGLCSDDDGTVVRHHLHVSSVQKALRVQVRRSGLHKPATCHSFRHSFATELLRHGSDIRTVQTLLGHADVRTTQIYTHVLGQGFAGVISPLDARR</sequence>
<evidence type="ECO:0000256" key="2">
    <source>
        <dbReference type="ARBA" id="ARBA00022908"/>
    </source>
</evidence>
<evidence type="ECO:0000256" key="1">
    <source>
        <dbReference type="ARBA" id="ARBA00008857"/>
    </source>
</evidence>
<reference evidence="9" key="1">
    <citation type="submission" date="2017-12" db="EMBL/GenBank/DDBJ databases">
        <authorList>
            <person name="Yu X.-Y."/>
        </authorList>
    </citation>
    <scope>NUCLEOTIDE SEQUENCE [LARGE SCALE GENOMIC DNA]</scope>
    <source>
        <strain evidence="9">ZYSR67-Z</strain>
    </source>
</reference>
<dbReference type="NCBIfam" id="TIGR02249">
    <property type="entry name" value="integrase_gron"/>
    <property type="match status" value="1"/>
</dbReference>
<name>A0A2I0CUM7_9PSED</name>
<dbReference type="EMBL" id="PIYS01000001">
    <property type="protein sequence ID" value="PKF73306.1"/>
    <property type="molecule type" value="Genomic_DNA"/>
</dbReference>
<dbReference type="InterPro" id="IPR011010">
    <property type="entry name" value="DNA_brk_join_enz"/>
</dbReference>